<dbReference type="SUPFAM" id="SSF54534">
    <property type="entry name" value="FKBP-like"/>
    <property type="match status" value="1"/>
</dbReference>
<reference evidence="2" key="1">
    <citation type="journal article" date="2019" name="Int. J. Syst. Evol. Microbiol.">
        <title>The Global Catalogue of Microorganisms (GCM) 10K type strain sequencing project: providing services to taxonomists for standard genome sequencing and annotation.</title>
        <authorList>
            <consortium name="The Broad Institute Genomics Platform"/>
            <consortium name="The Broad Institute Genome Sequencing Center for Infectious Disease"/>
            <person name="Wu L."/>
            <person name="Ma J."/>
        </authorList>
    </citation>
    <scope>NUCLEOTIDE SEQUENCE [LARGE SCALE GENOMIC DNA]</scope>
    <source>
        <strain evidence="2">KCTC 42217</strain>
    </source>
</reference>
<dbReference type="Proteomes" id="UP001597387">
    <property type="component" value="Unassembled WGS sequence"/>
</dbReference>
<evidence type="ECO:0000313" key="2">
    <source>
        <dbReference type="Proteomes" id="UP001597387"/>
    </source>
</evidence>
<comment type="caution">
    <text evidence="1">The sequence shown here is derived from an EMBL/GenBank/DDBJ whole genome shotgun (WGS) entry which is preliminary data.</text>
</comment>
<proteinExistence type="predicted"/>
<gene>
    <name evidence="1" type="ORF">ACFSJU_03765</name>
</gene>
<organism evidence="1 2">
    <name type="scientific">Paradesertivirga mongoliensis</name>
    <dbReference type="NCBI Taxonomy" id="2100740"/>
    <lineage>
        <taxon>Bacteria</taxon>
        <taxon>Pseudomonadati</taxon>
        <taxon>Bacteroidota</taxon>
        <taxon>Sphingobacteriia</taxon>
        <taxon>Sphingobacteriales</taxon>
        <taxon>Sphingobacteriaceae</taxon>
        <taxon>Paradesertivirga</taxon>
    </lineage>
</organism>
<sequence length="161" mass="17975">MKKLFIYLSSIILIVLHSCGGYQNGPADMKYLIHTDKPGQSIKPGDFLSVNFIHRTEEDSVIANSFKSGKPALLEQQKPFFKGDIFSGLSMLSEGDSATFKLNFDSMQTILNVMKPSHTKGHYLLFTVKVEKVIPRGDLNDSLFKIGIERFLAEEGVSTQN</sequence>
<name>A0ABW4ZHJ3_9SPHI</name>
<evidence type="ECO:0000313" key="1">
    <source>
        <dbReference type="EMBL" id="MFD2161494.1"/>
    </source>
</evidence>
<dbReference type="EMBL" id="JBHUHZ010000001">
    <property type="protein sequence ID" value="MFD2161494.1"/>
    <property type="molecule type" value="Genomic_DNA"/>
</dbReference>
<keyword evidence="2" id="KW-1185">Reference proteome</keyword>
<dbReference type="RefSeq" id="WP_255899193.1">
    <property type="nucleotide sequence ID" value="NZ_JAFMZO010000001.1"/>
</dbReference>
<protein>
    <submittedName>
        <fullName evidence="1">Uncharacterized protein</fullName>
    </submittedName>
</protein>
<accession>A0ABW4ZHJ3</accession>